<evidence type="ECO:0000313" key="2">
    <source>
        <dbReference type="Proteomes" id="UP000262621"/>
    </source>
</evidence>
<name>A0A372FTZ7_9ACTN</name>
<dbReference type="Proteomes" id="UP000262621">
    <property type="component" value="Unassembled WGS sequence"/>
</dbReference>
<sequence>MIWIIESKSKLSRVFAADLRRLRANEAVAAHVTRSVLNSTIAEMQTPLVPALAPDEPVLVLAHSGYALDDRHNEDRPWVGGRWLDEFVQDVTAKFTPAGISGRTLWFLVCHTGHDVTTLGNLLAAAGVNDVTVYMPTDFMYISKTGIPHVVKSEADLEAVNKDVAKWDSDYMSIAGSQPTGAYWAGCTVRNQVVTKLGARTVEEAVREQFDPDEDEA</sequence>
<gene>
    <name evidence="1" type="ORF">D0Q02_23320</name>
</gene>
<keyword evidence="2" id="KW-1185">Reference proteome</keyword>
<dbReference type="EMBL" id="QVFU01000034">
    <property type="protein sequence ID" value="RFS44213.1"/>
    <property type="molecule type" value="Genomic_DNA"/>
</dbReference>
<reference evidence="1 2" key="1">
    <citation type="submission" date="2018-08" db="EMBL/GenBank/DDBJ databases">
        <title>Verrucosispora craniellae sp. nov., isolated from a marine sponge in the South China Sea.</title>
        <authorList>
            <person name="Li L."/>
            <person name="Lin H.W."/>
        </authorList>
    </citation>
    <scope>NUCLEOTIDE SEQUENCE [LARGE SCALE GENOMIC DNA]</scope>
    <source>
        <strain evidence="1 2">LHW63014</strain>
    </source>
</reference>
<dbReference type="OrthoDB" id="3349819at2"/>
<dbReference type="RefSeq" id="WP_117230156.1">
    <property type="nucleotide sequence ID" value="NZ_CP061725.1"/>
</dbReference>
<dbReference type="AlphaFoldDB" id="A0A372FTZ7"/>
<evidence type="ECO:0000313" key="1">
    <source>
        <dbReference type="EMBL" id="RFS44213.1"/>
    </source>
</evidence>
<organism evidence="1 2">
    <name type="scientific">Micromonospora craniellae</name>
    <dbReference type="NCBI Taxonomy" id="2294034"/>
    <lineage>
        <taxon>Bacteria</taxon>
        <taxon>Bacillati</taxon>
        <taxon>Actinomycetota</taxon>
        <taxon>Actinomycetes</taxon>
        <taxon>Micromonosporales</taxon>
        <taxon>Micromonosporaceae</taxon>
        <taxon>Micromonospora</taxon>
    </lineage>
</organism>
<protein>
    <submittedName>
        <fullName evidence="1">Uncharacterized protein</fullName>
    </submittedName>
</protein>
<comment type="caution">
    <text evidence="1">The sequence shown here is derived from an EMBL/GenBank/DDBJ whole genome shotgun (WGS) entry which is preliminary data.</text>
</comment>
<accession>A0A372FTZ7</accession>
<proteinExistence type="predicted"/>